<name>A0A1X6MUY2_9APHY</name>
<dbReference type="Proteomes" id="UP000194127">
    <property type="component" value="Unassembled WGS sequence"/>
</dbReference>
<reference evidence="2 3" key="1">
    <citation type="submission" date="2017-04" db="EMBL/GenBank/DDBJ databases">
        <title>Genome Sequence of the Model Brown-Rot Fungus Postia placenta SB12.</title>
        <authorList>
            <consortium name="DOE Joint Genome Institute"/>
            <person name="Gaskell J."/>
            <person name="Kersten P."/>
            <person name="Larrondo L.F."/>
            <person name="Canessa P."/>
            <person name="Martinez D."/>
            <person name="Hibbett D."/>
            <person name="Schmoll M."/>
            <person name="Kubicek C.P."/>
            <person name="Martinez A.T."/>
            <person name="Yadav J."/>
            <person name="Master E."/>
            <person name="Magnuson J.K."/>
            <person name="James T."/>
            <person name="Yaver D."/>
            <person name="Berka R."/>
            <person name="Labutti K."/>
            <person name="Lipzen A."/>
            <person name="Aerts A."/>
            <person name="Barry K."/>
            <person name="Henrissat B."/>
            <person name="Blanchette R."/>
            <person name="Grigoriev I."/>
            <person name="Cullen D."/>
        </authorList>
    </citation>
    <scope>NUCLEOTIDE SEQUENCE [LARGE SCALE GENOMIC DNA]</scope>
    <source>
        <strain evidence="2 3">MAD-698-R-SB12</strain>
    </source>
</reference>
<dbReference type="AlphaFoldDB" id="A0A1X6MUY2"/>
<organism evidence="2 3">
    <name type="scientific">Postia placenta MAD-698-R-SB12</name>
    <dbReference type="NCBI Taxonomy" id="670580"/>
    <lineage>
        <taxon>Eukaryota</taxon>
        <taxon>Fungi</taxon>
        <taxon>Dikarya</taxon>
        <taxon>Basidiomycota</taxon>
        <taxon>Agaricomycotina</taxon>
        <taxon>Agaricomycetes</taxon>
        <taxon>Polyporales</taxon>
        <taxon>Adustoporiaceae</taxon>
        <taxon>Rhodonia</taxon>
    </lineage>
</organism>
<sequence>MSHASGATGMAARTASICLTCTYARYGINVQIVAQYFLEATLYAVIFALEIAIWMHKAVMAHLLLVDVLNAKRILHPSLMLLDYRLIQVEDSIQDLTRGQMSSTCFPRRRWVVRKDYERRIEIQREERGARSRRSLVEE</sequence>
<dbReference type="OrthoDB" id="10289074at2759"/>
<keyword evidence="3" id="KW-1185">Reference proteome</keyword>
<evidence type="ECO:0000313" key="3">
    <source>
        <dbReference type="Proteomes" id="UP000194127"/>
    </source>
</evidence>
<keyword evidence="1" id="KW-0472">Membrane</keyword>
<proteinExistence type="predicted"/>
<dbReference type="GeneID" id="36331224"/>
<keyword evidence="1" id="KW-0812">Transmembrane</keyword>
<protein>
    <submittedName>
        <fullName evidence="2">Uncharacterized protein</fullName>
    </submittedName>
</protein>
<accession>A0A1X6MUY2</accession>
<keyword evidence="1" id="KW-1133">Transmembrane helix</keyword>
<feature type="transmembrane region" description="Helical" evidence="1">
    <location>
        <begin position="33"/>
        <end position="55"/>
    </location>
</feature>
<evidence type="ECO:0000313" key="2">
    <source>
        <dbReference type="EMBL" id="OSX60060.1"/>
    </source>
</evidence>
<evidence type="ECO:0000256" key="1">
    <source>
        <dbReference type="SAM" id="Phobius"/>
    </source>
</evidence>
<dbReference type="EMBL" id="KZ110601">
    <property type="protein sequence ID" value="OSX60060.1"/>
    <property type="molecule type" value="Genomic_DNA"/>
</dbReference>
<gene>
    <name evidence="2" type="ORF">POSPLADRAFT_1149145</name>
</gene>
<dbReference type="RefSeq" id="XP_024336854.1">
    <property type="nucleotide sequence ID" value="XM_024486275.1"/>
</dbReference>